<keyword evidence="1" id="KW-0732">Signal</keyword>
<evidence type="ECO:0000313" key="3">
    <source>
        <dbReference type="Proteomes" id="UP001597283"/>
    </source>
</evidence>
<feature type="chain" id="PRO_5045497747" evidence="1">
    <location>
        <begin position="23"/>
        <end position="132"/>
    </location>
</feature>
<reference evidence="3" key="1">
    <citation type="journal article" date="2019" name="Int. J. Syst. Evol. Microbiol.">
        <title>The Global Catalogue of Microorganisms (GCM) 10K type strain sequencing project: providing services to taxonomists for standard genome sequencing and annotation.</title>
        <authorList>
            <consortium name="The Broad Institute Genomics Platform"/>
            <consortium name="The Broad Institute Genome Sequencing Center for Infectious Disease"/>
            <person name="Wu L."/>
            <person name="Ma J."/>
        </authorList>
    </citation>
    <scope>NUCLEOTIDE SEQUENCE [LARGE SCALE GENOMIC DNA]</scope>
    <source>
        <strain evidence="3">Q85</strain>
    </source>
</reference>
<dbReference type="Proteomes" id="UP001597283">
    <property type="component" value="Unassembled WGS sequence"/>
</dbReference>
<evidence type="ECO:0000256" key="1">
    <source>
        <dbReference type="SAM" id="SignalP"/>
    </source>
</evidence>
<protein>
    <submittedName>
        <fullName evidence="2">Uncharacterized protein</fullName>
    </submittedName>
</protein>
<proteinExistence type="predicted"/>
<feature type="signal peptide" evidence="1">
    <location>
        <begin position="1"/>
        <end position="22"/>
    </location>
</feature>
<sequence>MLKPILIAAGLTLAATATPAAAQDAPINGVVILYGDQKCPTNQDGDEIVVCQRRDASEQFRIPKEIRQPEIKPEYQAWATRVDQALTLGNGGIGSCSAVGPGGGIGCAGQQIQNNKRIIEAKKREDNAYIPK</sequence>
<gene>
    <name evidence="2" type="ORF">ACFSC3_06995</name>
</gene>
<comment type="caution">
    <text evidence="2">The sequence shown here is derived from an EMBL/GenBank/DDBJ whole genome shotgun (WGS) entry which is preliminary data.</text>
</comment>
<evidence type="ECO:0000313" key="2">
    <source>
        <dbReference type="EMBL" id="MFD1787314.1"/>
    </source>
</evidence>
<name>A0ABW4NCR8_9SPHN</name>
<accession>A0ABW4NCR8</accession>
<dbReference type="RefSeq" id="WP_380939705.1">
    <property type="nucleotide sequence ID" value="NZ_JBHUFC010000003.1"/>
</dbReference>
<keyword evidence="3" id="KW-1185">Reference proteome</keyword>
<dbReference type="EMBL" id="JBHUFC010000003">
    <property type="protein sequence ID" value="MFD1787314.1"/>
    <property type="molecule type" value="Genomic_DNA"/>
</dbReference>
<organism evidence="2 3">
    <name type="scientific">Sphingomonas floccifaciens</name>
    <dbReference type="NCBI Taxonomy" id="1844115"/>
    <lineage>
        <taxon>Bacteria</taxon>
        <taxon>Pseudomonadati</taxon>
        <taxon>Pseudomonadota</taxon>
        <taxon>Alphaproteobacteria</taxon>
        <taxon>Sphingomonadales</taxon>
        <taxon>Sphingomonadaceae</taxon>
        <taxon>Sphingomonas</taxon>
    </lineage>
</organism>